<dbReference type="Gene3D" id="2.30.36.70">
    <property type="entry name" value="Actin, Chain A, domain 2"/>
    <property type="match status" value="1"/>
</dbReference>
<comment type="subcellular location">
    <subcellularLocation>
        <location evidence="1">Cytoplasm</location>
    </subcellularLocation>
</comment>
<dbReference type="Gene3D" id="3.90.640.10">
    <property type="entry name" value="Actin, Chain A, domain 4"/>
    <property type="match status" value="1"/>
</dbReference>
<dbReference type="InterPro" id="IPR043129">
    <property type="entry name" value="ATPase_NBD"/>
</dbReference>
<comment type="subunit">
    <text evidence="6">Component of the SWR1 chromatin remodeling complex.</text>
</comment>
<comment type="caution">
    <text evidence="9">The sequence shown here is derived from an EMBL/GenBank/DDBJ whole genome shotgun (WGS) entry which is preliminary data.</text>
</comment>
<reference evidence="9 10" key="1">
    <citation type="submission" date="2018-11" db="EMBL/GenBank/DDBJ databases">
        <title>Genome sequence of Apiotrichum porosum DSM 27194.</title>
        <authorList>
            <person name="Aliyu H."/>
            <person name="Gorte O."/>
            <person name="Ochsenreither K."/>
        </authorList>
    </citation>
    <scope>NUCLEOTIDE SEQUENCE [LARGE SCALE GENOMIC DNA]</scope>
    <source>
        <strain evidence="9 10">DSM 27194</strain>
    </source>
</reference>
<dbReference type="Gene3D" id="3.30.420.40">
    <property type="match status" value="2"/>
</dbReference>
<dbReference type="InterPro" id="IPR004000">
    <property type="entry name" value="Actin"/>
</dbReference>
<evidence type="ECO:0000256" key="7">
    <source>
        <dbReference type="ARBA" id="ARBA00073820"/>
    </source>
</evidence>
<dbReference type="RefSeq" id="XP_028479597.1">
    <property type="nucleotide sequence ID" value="XM_028620625.1"/>
</dbReference>
<dbReference type="FunFam" id="3.90.640.10:FF:000014">
    <property type="entry name" value="Putative actin-related protein 6"/>
    <property type="match status" value="1"/>
</dbReference>
<comment type="similarity">
    <text evidence="2">Belongs to the actin family. ARP6 subfamily.</text>
</comment>
<dbReference type="CDD" id="cd10210">
    <property type="entry name" value="ASKHA_NBD_Arp6"/>
    <property type="match status" value="1"/>
</dbReference>
<evidence type="ECO:0000256" key="4">
    <source>
        <dbReference type="ARBA" id="ARBA00022490"/>
    </source>
</evidence>
<evidence type="ECO:0000256" key="5">
    <source>
        <dbReference type="ARBA" id="ARBA00025222"/>
    </source>
</evidence>
<dbReference type="SMART" id="SM00268">
    <property type="entry name" value="ACTIN"/>
    <property type="match status" value="1"/>
</dbReference>
<gene>
    <name evidence="9" type="primary">ARP6</name>
    <name evidence="9" type="ORF">EHS24_005086</name>
</gene>
<organism evidence="9 10">
    <name type="scientific">Apiotrichum porosum</name>
    <dbReference type="NCBI Taxonomy" id="105984"/>
    <lineage>
        <taxon>Eukaryota</taxon>
        <taxon>Fungi</taxon>
        <taxon>Dikarya</taxon>
        <taxon>Basidiomycota</taxon>
        <taxon>Agaricomycotina</taxon>
        <taxon>Tremellomycetes</taxon>
        <taxon>Trichosporonales</taxon>
        <taxon>Trichosporonaceae</taxon>
        <taxon>Apiotrichum</taxon>
    </lineage>
</organism>
<evidence type="ECO:0000256" key="8">
    <source>
        <dbReference type="SAM" id="MobiDB-lite"/>
    </source>
</evidence>
<evidence type="ECO:0000256" key="2">
    <source>
        <dbReference type="ARBA" id="ARBA00005665"/>
    </source>
</evidence>
<feature type="region of interest" description="Disordered" evidence="8">
    <location>
        <begin position="473"/>
        <end position="510"/>
    </location>
</feature>
<sequence length="510" mass="57073">MLPPVLILDNGAYSIKAGVSGVDIEPRFFPNSTARSRAERRVYVSDEIDNCRDLSGIVYRRPFERPKGMLVAWDAEKPVWDRLFSPAGLDIKPAETSLLVTEPYFNLPNIAETYDQMVFEEWEFEAYYRCTPASLIPYGGMFSNETDIPPECMIVVDAGYSFTHVIPIRGGDIVWEHVKRIDVGGKLLTNHLKHLISFRQWNMLDQTHVVNAVREACGYVSMDWKGDLELCKHNPHSNPIVQEYVLPDFSAKSLSATGYIRSGPNAVAAPEQPEEKEEPAAPPSKRRHQGEEEEQVLFMANERFAGNELIFHPSDVGGYPPSCWLANPPGIQQMGLPETIAHVISTMPPELQGMFWAHIGIVGGLGNVQSLGERLERDLRALCPVDYDIGIFEVFEPASAPYQAAVALTSNDVYHQSYPVTRAEYLEHGSQICRRKFGGPAYNVEPPGFSRSGEPVDEHEQEMRYALGLDSIKGKGSRARRGEQEEVTSGNWGGRRRRAQEGGLLGRKRV</sequence>
<dbReference type="GeneID" id="39589629"/>
<keyword evidence="10" id="KW-1185">Reference proteome</keyword>
<evidence type="ECO:0000256" key="1">
    <source>
        <dbReference type="ARBA" id="ARBA00004496"/>
    </source>
</evidence>
<evidence type="ECO:0000256" key="6">
    <source>
        <dbReference type="ARBA" id="ARBA00063309"/>
    </source>
</evidence>
<protein>
    <recommendedName>
        <fullName evidence="3">Actin-like protein ARP6</fullName>
    </recommendedName>
    <alternativeName>
        <fullName evidence="7">Actin-like protein arp6</fullName>
    </alternativeName>
</protein>
<dbReference type="GO" id="GO:0005634">
    <property type="term" value="C:nucleus"/>
    <property type="evidence" value="ECO:0007669"/>
    <property type="project" value="UniProtKB-ARBA"/>
</dbReference>
<feature type="region of interest" description="Disordered" evidence="8">
    <location>
        <begin position="262"/>
        <end position="293"/>
    </location>
</feature>
<dbReference type="EMBL" id="RSCE01000002">
    <property type="protein sequence ID" value="RSH86812.1"/>
    <property type="molecule type" value="Genomic_DNA"/>
</dbReference>
<dbReference type="AlphaFoldDB" id="A0A427Y6W6"/>
<dbReference type="Proteomes" id="UP000279236">
    <property type="component" value="Unassembled WGS sequence"/>
</dbReference>
<dbReference type="PANTHER" id="PTHR11937">
    <property type="entry name" value="ACTIN"/>
    <property type="match status" value="1"/>
</dbReference>
<dbReference type="SUPFAM" id="SSF53067">
    <property type="entry name" value="Actin-like ATPase domain"/>
    <property type="match status" value="2"/>
</dbReference>
<proteinExistence type="inferred from homology"/>
<dbReference type="Pfam" id="PF00022">
    <property type="entry name" value="Actin"/>
    <property type="match status" value="1"/>
</dbReference>
<accession>A0A427Y6W6</accession>
<name>A0A427Y6W6_9TREE</name>
<evidence type="ECO:0000256" key="3">
    <source>
        <dbReference type="ARBA" id="ARBA00018633"/>
    </source>
</evidence>
<comment type="function">
    <text evidence="5">Component of the SWR1 complex which mediates the ATP-dependent exchange of histone H2A for the H2A variant HZT1 leading to transcriptional regulation of selected genes by chromatin remodeling. Involved in chromosome stability.</text>
</comment>
<dbReference type="GO" id="GO:0005737">
    <property type="term" value="C:cytoplasm"/>
    <property type="evidence" value="ECO:0007669"/>
    <property type="project" value="UniProtKB-SubCell"/>
</dbReference>
<evidence type="ECO:0000313" key="9">
    <source>
        <dbReference type="EMBL" id="RSH86812.1"/>
    </source>
</evidence>
<keyword evidence="4" id="KW-0963">Cytoplasm</keyword>
<evidence type="ECO:0000313" key="10">
    <source>
        <dbReference type="Proteomes" id="UP000279236"/>
    </source>
</evidence>
<dbReference type="STRING" id="105984.A0A427Y6W6"/>
<dbReference type="OrthoDB" id="6220758at2759"/>